<evidence type="ECO:0000313" key="2">
    <source>
        <dbReference type="EMBL" id="KAF0896140.1"/>
    </source>
</evidence>
<evidence type="ECO:0000256" key="1">
    <source>
        <dbReference type="SAM" id="MobiDB-lite"/>
    </source>
</evidence>
<gene>
    <name evidence="2" type="ORF">E2562_019638</name>
</gene>
<sequence length="74" mass="8101">MKPAALPRNLPSTTASSLEDPPGAIWDSQAGWRSLATNDRLEDAVCCRLATDTPVARPKILVERWLVDYYGDTG</sequence>
<dbReference type="Proteomes" id="UP000479710">
    <property type="component" value="Unassembled WGS sequence"/>
</dbReference>
<organism evidence="2 3">
    <name type="scientific">Oryza meyeriana var. granulata</name>
    <dbReference type="NCBI Taxonomy" id="110450"/>
    <lineage>
        <taxon>Eukaryota</taxon>
        <taxon>Viridiplantae</taxon>
        <taxon>Streptophyta</taxon>
        <taxon>Embryophyta</taxon>
        <taxon>Tracheophyta</taxon>
        <taxon>Spermatophyta</taxon>
        <taxon>Magnoliopsida</taxon>
        <taxon>Liliopsida</taxon>
        <taxon>Poales</taxon>
        <taxon>Poaceae</taxon>
        <taxon>BOP clade</taxon>
        <taxon>Oryzoideae</taxon>
        <taxon>Oryzeae</taxon>
        <taxon>Oryzinae</taxon>
        <taxon>Oryza</taxon>
        <taxon>Oryza meyeriana</taxon>
    </lineage>
</organism>
<protein>
    <submittedName>
        <fullName evidence="2">Uncharacterized protein</fullName>
    </submittedName>
</protein>
<keyword evidence="3" id="KW-1185">Reference proteome</keyword>
<comment type="caution">
    <text evidence="2">The sequence shown here is derived from an EMBL/GenBank/DDBJ whole genome shotgun (WGS) entry which is preliminary data.</text>
</comment>
<name>A0A6G1C7L4_9ORYZ</name>
<accession>A0A6G1C7L4</accession>
<dbReference type="AlphaFoldDB" id="A0A6G1C7L4"/>
<dbReference type="EMBL" id="SPHZ02000010">
    <property type="protein sequence ID" value="KAF0896140.1"/>
    <property type="molecule type" value="Genomic_DNA"/>
</dbReference>
<reference evidence="2 3" key="1">
    <citation type="submission" date="2019-11" db="EMBL/GenBank/DDBJ databases">
        <title>Whole genome sequence of Oryza granulata.</title>
        <authorList>
            <person name="Li W."/>
        </authorList>
    </citation>
    <scope>NUCLEOTIDE SEQUENCE [LARGE SCALE GENOMIC DNA]</scope>
    <source>
        <strain evidence="3">cv. Menghai</strain>
        <tissue evidence="2">Leaf</tissue>
    </source>
</reference>
<evidence type="ECO:0000313" key="3">
    <source>
        <dbReference type="Proteomes" id="UP000479710"/>
    </source>
</evidence>
<feature type="region of interest" description="Disordered" evidence="1">
    <location>
        <begin position="1"/>
        <end position="24"/>
    </location>
</feature>
<proteinExistence type="predicted"/>